<dbReference type="Gene3D" id="2.60.120.260">
    <property type="entry name" value="Galactose-binding domain-like"/>
    <property type="match status" value="3"/>
</dbReference>
<dbReference type="InterPro" id="IPR051941">
    <property type="entry name" value="BG_Antigen-Binding_Lectin"/>
</dbReference>
<dbReference type="EMBL" id="CAJFCJ010000036">
    <property type="protein sequence ID" value="CAD5126234.1"/>
    <property type="molecule type" value="Genomic_DNA"/>
</dbReference>
<dbReference type="InterPro" id="IPR008979">
    <property type="entry name" value="Galactose-bd-like_sf"/>
</dbReference>
<dbReference type="SUPFAM" id="SSF49785">
    <property type="entry name" value="Galactose-binding domain-like"/>
    <property type="match status" value="2"/>
</dbReference>
<dbReference type="AlphaFoldDB" id="A0A7I8WDI2"/>
<gene>
    <name evidence="1" type="ORF">DGYR_LOCUS13488</name>
</gene>
<dbReference type="PANTHER" id="PTHR45713">
    <property type="entry name" value="FTP DOMAIN-CONTAINING PROTEIN"/>
    <property type="match status" value="1"/>
</dbReference>
<comment type="caution">
    <text evidence="1">The sequence shown here is derived from an EMBL/GenBank/DDBJ whole genome shotgun (WGS) entry which is preliminary data.</text>
</comment>
<reference evidence="1 2" key="1">
    <citation type="submission" date="2020-08" db="EMBL/GenBank/DDBJ databases">
        <authorList>
            <person name="Hejnol A."/>
        </authorList>
    </citation>
    <scope>NUCLEOTIDE SEQUENCE [LARGE SCALE GENOMIC DNA]</scope>
</reference>
<dbReference type="OrthoDB" id="547680at2759"/>
<dbReference type="Proteomes" id="UP000549394">
    <property type="component" value="Unassembled WGS sequence"/>
</dbReference>
<evidence type="ECO:0000313" key="2">
    <source>
        <dbReference type="Proteomes" id="UP000549394"/>
    </source>
</evidence>
<proteinExistence type="predicted"/>
<evidence type="ECO:0000313" key="1">
    <source>
        <dbReference type="EMBL" id="CAD5126234.1"/>
    </source>
</evidence>
<organism evidence="1 2">
    <name type="scientific">Dimorphilus gyrociliatus</name>
    <dbReference type="NCBI Taxonomy" id="2664684"/>
    <lineage>
        <taxon>Eukaryota</taxon>
        <taxon>Metazoa</taxon>
        <taxon>Spiralia</taxon>
        <taxon>Lophotrochozoa</taxon>
        <taxon>Annelida</taxon>
        <taxon>Polychaeta</taxon>
        <taxon>Polychaeta incertae sedis</taxon>
        <taxon>Dinophilidae</taxon>
        <taxon>Dimorphilus</taxon>
    </lineage>
</organism>
<protein>
    <submittedName>
        <fullName evidence="1">DgyrCDS14402</fullName>
    </submittedName>
</protein>
<name>A0A7I8WDI2_9ANNE</name>
<sequence length="675" mass="77998">MEHVCCCLDKKLGVCGSNSSLPPPMEECYTLIWLENGCFTELFKPDSNEKLMTIKQFNNYAGEIFQLAKNLYARNSNSELYRLICFQHISGSKNMAFNSQVYYVGKYDSDLYNPKNVVDGIFNNDISLGSCVILKPSNSLQTKLTIKLSGYHFINKVILWPTNENVNQLLKIYVYWPENLCADNIQVNNDSSTEVLCKNLQIKEHSHVTIEPKLDNHLHLCEIEILSNNIAYLKPAISKYTVGSMQTLVDGSTTASLEIRLGINYWIAINLLSYYNVFGLDVKPNLYNLIYFKNFYIELTNENPALVYNSTKSTLCAKKIFDVISLDDYYSFMCSKGGVKGQFVVFRSTQTPYEKVVIGEIKIFGYYLAPSNQINTNILLHKPTWASDTLNHYYAYLLTDGFYEAYFHTLNKKKPWARIDMLGIYRLFRIAIANRHQNFANRARYIRGLVSNYQDFSIDYQLYYSKICFINNDEFESGEYRLWDCQQPNPIGRFIILYLHSDDQYFNILEAEAYGEEIIDDDLSLLPLIKSDRKVDSNSFSNRDTNEQFPLKIIDGLSENIEKLGQFLSCSGTLTNDNIEGRITVYMNDLYMINQVVTILSLPLLKENFENVQVAVEIFNTILQRQICSLKNDSQREHLLYECKSVGDRVSFYKIGGNNIMKTWAHFQMPHIDIH</sequence>
<accession>A0A7I8WDI2</accession>
<keyword evidence="2" id="KW-1185">Reference proteome</keyword>
<dbReference type="PANTHER" id="PTHR45713:SF6">
    <property type="entry name" value="F5_8 TYPE C DOMAIN-CONTAINING PROTEIN"/>
    <property type="match status" value="1"/>
</dbReference>